<feature type="domain" description="Peptidase A2" evidence="9">
    <location>
        <begin position="301"/>
        <end position="379"/>
    </location>
</feature>
<dbReference type="EC" id="2.7.7.49" evidence="1"/>
<dbReference type="InterPro" id="IPR036875">
    <property type="entry name" value="Znf_CCHC_sf"/>
</dbReference>
<dbReference type="Pfam" id="PF00665">
    <property type="entry name" value="rve"/>
    <property type="match status" value="1"/>
</dbReference>
<dbReference type="Pfam" id="PF17921">
    <property type="entry name" value="Integrase_H2C2"/>
    <property type="match status" value="1"/>
</dbReference>
<reference evidence="12 13" key="1">
    <citation type="submission" date="2017-06" db="EMBL/GenBank/DDBJ databases">
        <title>A platform for efficient transgenesis in Macrostomum lignano, a flatworm model organism for stem cell research.</title>
        <authorList>
            <person name="Berezikov E."/>
        </authorList>
    </citation>
    <scope>NUCLEOTIDE SEQUENCE [LARGE SCALE GENOMIC DNA]</scope>
    <source>
        <strain evidence="12">DV1</strain>
        <tissue evidence="12">Whole organism</tissue>
    </source>
</reference>
<dbReference type="PROSITE" id="PS50175">
    <property type="entry name" value="ASP_PROT_RETROV"/>
    <property type="match status" value="1"/>
</dbReference>
<dbReference type="GO" id="GO:0015074">
    <property type="term" value="P:DNA integration"/>
    <property type="evidence" value="ECO:0007669"/>
    <property type="project" value="InterPro"/>
</dbReference>
<dbReference type="Pfam" id="PF17917">
    <property type="entry name" value="RT_RNaseH"/>
    <property type="match status" value="1"/>
</dbReference>
<dbReference type="Proteomes" id="UP000215902">
    <property type="component" value="Unassembled WGS sequence"/>
</dbReference>
<dbReference type="CDD" id="cd01647">
    <property type="entry name" value="RT_LTR"/>
    <property type="match status" value="1"/>
</dbReference>
<feature type="compositionally biased region" description="Basic residues" evidence="8">
    <location>
        <begin position="246"/>
        <end position="255"/>
    </location>
</feature>
<dbReference type="SUPFAM" id="SSF57756">
    <property type="entry name" value="Retrovirus zinc finger-like domains"/>
    <property type="match status" value="1"/>
</dbReference>
<evidence type="ECO:0000256" key="1">
    <source>
        <dbReference type="ARBA" id="ARBA00012493"/>
    </source>
</evidence>
<organism evidence="12 13">
    <name type="scientific">Macrostomum lignano</name>
    <dbReference type="NCBI Taxonomy" id="282301"/>
    <lineage>
        <taxon>Eukaryota</taxon>
        <taxon>Metazoa</taxon>
        <taxon>Spiralia</taxon>
        <taxon>Lophotrochozoa</taxon>
        <taxon>Platyhelminthes</taxon>
        <taxon>Rhabditophora</taxon>
        <taxon>Macrostomorpha</taxon>
        <taxon>Macrostomida</taxon>
        <taxon>Macrostomidae</taxon>
        <taxon>Macrostomum</taxon>
    </lineage>
</organism>
<dbReference type="GO" id="GO:0006508">
    <property type="term" value="P:proteolysis"/>
    <property type="evidence" value="ECO:0007669"/>
    <property type="project" value="InterPro"/>
</dbReference>
<feature type="compositionally biased region" description="Polar residues" evidence="8">
    <location>
        <begin position="234"/>
        <end position="243"/>
    </location>
</feature>
<evidence type="ECO:0000313" key="12">
    <source>
        <dbReference type="EMBL" id="PAA65446.1"/>
    </source>
</evidence>
<dbReference type="PANTHER" id="PTHR37984">
    <property type="entry name" value="PROTEIN CBG26694"/>
    <property type="match status" value="1"/>
</dbReference>
<feature type="region of interest" description="Disordered" evidence="8">
    <location>
        <begin position="234"/>
        <end position="272"/>
    </location>
</feature>
<dbReference type="GO" id="GO:0004190">
    <property type="term" value="F:aspartic-type endopeptidase activity"/>
    <property type="evidence" value="ECO:0007669"/>
    <property type="project" value="InterPro"/>
</dbReference>
<evidence type="ECO:0000256" key="2">
    <source>
        <dbReference type="ARBA" id="ARBA00022679"/>
    </source>
</evidence>
<dbReference type="InterPro" id="IPR001878">
    <property type="entry name" value="Znf_CCHC"/>
</dbReference>
<evidence type="ECO:0000259" key="10">
    <source>
        <dbReference type="PROSITE" id="PS50878"/>
    </source>
</evidence>
<dbReference type="PANTHER" id="PTHR37984:SF5">
    <property type="entry name" value="PROTEIN NYNRIN-LIKE"/>
    <property type="match status" value="1"/>
</dbReference>
<evidence type="ECO:0000256" key="5">
    <source>
        <dbReference type="ARBA" id="ARBA00022759"/>
    </source>
</evidence>
<feature type="domain" description="Reverse transcriptase" evidence="10">
    <location>
        <begin position="469"/>
        <end position="647"/>
    </location>
</feature>
<dbReference type="InterPro" id="IPR021109">
    <property type="entry name" value="Peptidase_aspartic_dom_sf"/>
</dbReference>
<dbReference type="InterPro" id="IPR041588">
    <property type="entry name" value="Integrase_H2C2"/>
</dbReference>
<sequence>MSAIGTVEPFEEGKDWCAYEERVALYMSANRIKDESQKKAVFLTLIGRQCYATLRNLCSPGKPSDLSYEELVKLLKDHFQPKKPVIAERFRFYKRVQKDGESAAQFLATIRSLAETCDFGTFLEDALRDCFVCGLREPQVQKRLLTVSTLTLEKAKEIAQAAEIAEAEANSWRAKPEVNLVGKAASPRRPCMRCGSRQHLSAECQHRNTKCHACGKLGHLKAVCLSSQKTCAGGAPSSQQSGLKFSGHKNRKSIRAVHPDESEEHRGGESDDSAEVTWISQVCSGKERHLSAQLHINGRPLRMQVDTGACASLVSKQHWKQLGRPRLQNAEVQLRTWTGESIPVLGSANVEVQYGTQTCELPLIVTSLEKASPLMGRDWLRNIRLNWKEIFAISDPVPPEISATPTAPPELDGLLQKFADVFEPGLGNFTQHSVKLRLQEDALPKFCKARPVPYALKSKIDAELQRMQEVGVIEPVRHSDWATPVVPVSKPNGTIRLCGDYKVTLNPQLKIDHYPMPTPEELYDAVGGGKIFSKLDLSECYLQFPLDEASQDLTTINTHKGLFKFKRLPYGVSSAPALCQQIMESVLQGASSTCCRIDDILVAGKNSENHLSNLREVLNRLRKAGLRLKLEKCRFFESEVEYLGSLISSEGVRKSPKNVEAIRASPKPTTVSELRSFLGLANYYAKHVANFSTKAAPLYKLLRKDTAWEWTASQQSAWEALKEALASDTVLTCYNPDWPLILAADASSVGIGAVISHVVPDGTEKPIAFASRSLNAAEKNYAQIEKEALAIIFGMKKFHNYTYGQKITIITDHQPLTSIFGPKNGVSATAAARLQRWALTLAAYDYDIRYKNTKQHSNADFLSRLPLATQLEADDSRGVFWTDEEGQGSEDWPLLAKDIASASQRDTDLQEVLRYTCDGWPHAWRGSQEPYHRRRHELSLEEGCLLWGARVVIPAALRSRVLQELHADHAGIVRMKSVARSFVWWPGLDQDIERVAGSCSQCQMTRPETTAPLHPWIWPDQPWERIHMDFAGPVEGQNYLLVVDAHSKWPHVEQVSSLTSAEVVKRLRRLFAQWGLPHQIVSDNGPAFASAEFQDFCKSNGIKHIRSSPYHPKTNGLVERLVGSFKRAMKSSQADAGNADKRLQNWLLGYRATQHPTTGRAPAQLMLGRGLRTRMDLMRPSTRDRVLRAQADQKKLHDRKARHADQLPDQVWARDYRRGAERWTEGRVTEQTGPLSYRVETRDGVIERRHADQLRPRTTPTPLAASRLSTETGDVTDRAGDEAGDAEFASSAPEVDSGQPARDVESPQMRRSARTRQEPDRLLYTKPGTPGCD</sequence>
<dbReference type="EMBL" id="NIVC01001652">
    <property type="protein sequence ID" value="PAA65446.1"/>
    <property type="molecule type" value="Genomic_DNA"/>
</dbReference>
<dbReference type="CDD" id="cd09274">
    <property type="entry name" value="RNase_HI_RT_Ty3"/>
    <property type="match status" value="1"/>
</dbReference>
<dbReference type="FunFam" id="3.30.70.270:FF:000023">
    <property type="entry name" value="Pol"/>
    <property type="match status" value="1"/>
</dbReference>
<gene>
    <name evidence="12" type="ORF">BOX15_Mlig016522g1</name>
</gene>
<dbReference type="Gene3D" id="4.10.60.10">
    <property type="entry name" value="Zinc finger, CCHC-type"/>
    <property type="match status" value="1"/>
</dbReference>
<name>A0A267EVG4_9PLAT</name>
<dbReference type="InterPro" id="IPR036397">
    <property type="entry name" value="RNaseH_sf"/>
</dbReference>
<feature type="region of interest" description="Disordered" evidence="8">
    <location>
        <begin position="1248"/>
        <end position="1333"/>
    </location>
</feature>
<dbReference type="SUPFAM" id="SSF53098">
    <property type="entry name" value="Ribonuclease H-like"/>
    <property type="match status" value="1"/>
</dbReference>
<dbReference type="GO" id="GO:0003964">
    <property type="term" value="F:RNA-directed DNA polymerase activity"/>
    <property type="evidence" value="ECO:0007669"/>
    <property type="project" value="UniProtKB-KW"/>
</dbReference>
<keyword evidence="13" id="KW-1185">Reference proteome</keyword>
<dbReference type="InterPro" id="IPR012337">
    <property type="entry name" value="RNaseH-like_sf"/>
</dbReference>
<feature type="compositionally biased region" description="Polar residues" evidence="8">
    <location>
        <begin position="1256"/>
        <end position="1273"/>
    </location>
</feature>
<dbReference type="Gene3D" id="2.40.70.10">
    <property type="entry name" value="Acid Proteases"/>
    <property type="match status" value="1"/>
</dbReference>
<dbReference type="InterPro" id="IPR041373">
    <property type="entry name" value="RT_RNaseH"/>
</dbReference>
<dbReference type="Gene3D" id="3.30.70.270">
    <property type="match status" value="2"/>
</dbReference>
<evidence type="ECO:0000259" key="9">
    <source>
        <dbReference type="PROSITE" id="PS50175"/>
    </source>
</evidence>
<protein>
    <recommendedName>
        <fullName evidence="1">RNA-directed DNA polymerase</fullName>
        <ecNumber evidence="1">2.7.7.49</ecNumber>
    </recommendedName>
</protein>
<dbReference type="InterPro" id="IPR050951">
    <property type="entry name" value="Retrovirus_Pol_polyprotein"/>
</dbReference>
<evidence type="ECO:0000313" key="13">
    <source>
        <dbReference type="Proteomes" id="UP000215902"/>
    </source>
</evidence>
<keyword evidence="2" id="KW-0808">Transferase</keyword>
<keyword evidence="5" id="KW-0255">Endonuclease</keyword>
<dbReference type="SMART" id="SM00343">
    <property type="entry name" value="ZnF_C2HC"/>
    <property type="match status" value="2"/>
</dbReference>
<dbReference type="GO" id="GO:0008270">
    <property type="term" value="F:zinc ion binding"/>
    <property type="evidence" value="ECO:0007669"/>
    <property type="project" value="InterPro"/>
</dbReference>
<keyword evidence="3" id="KW-0548">Nucleotidyltransferase</keyword>
<evidence type="ECO:0000256" key="3">
    <source>
        <dbReference type="ARBA" id="ARBA00022695"/>
    </source>
</evidence>
<dbReference type="SUPFAM" id="SSF50630">
    <property type="entry name" value="Acid proteases"/>
    <property type="match status" value="1"/>
</dbReference>
<dbReference type="InterPro" id="IPR001995">
    <property type="entry name" value="Peptidase_A2_cat"/>
</dbReference>
<dbReference type="PROSITE" id="PS50994">
    <property type="entry name" value="INTEGRASE"/>
    <property type="match status" value="1"/>
</dbReference>
<evidence type="ECO:0000259" key="11">
    <source>
        <dbReference type="PROSITE" id="PS50994"/>
    </source>
</evidence>
<evidence type="ECO:0000256" key="4">
    <source>
        <dbReference type="ARBA" id="ARBA00022722"/>
    </source>
</evidence>
<dbReference type="InterPro" id="IPR001584">
    <property type="entry name" value="Integrase_cat-core"/>
</dbReference>
<dbReference type="InterPro" id="IPR043502">
    <property type="entry name" value="DNA/RNA_pol_sf"/>
</dbReference>
<dbReference type="Gene3D" id="3.30.420.10">
    <property type="entry name" value="Ribonuclease H-like superfamily/Ribonuclease H"/>
    <property type="match status" value="1"/>
</dbReference>
<evidence type="ECO:0000256" key="6">
    <source>
        <dbReference type="ARBA" id="ARBA00022801"/>
    </source>
</evidence>
<dbReference type="GO" id="GO:0004519">
    <property type="term" value="F:endonuclease activity"/>
    <property type="evidence" value="ECO:0007669"/>
    <property type="project" value="UniProtKB-KW"/>
</dbReference>
<dbReference type="FunFam" id="1.10.340.70:FF:000003">
    <property type="entry name" value="Protein CBG25708"/>
    <property type="match status" value="1"/>
</dbReference>
<dbReference type="Pfam" id="PF13975">
    <property type="entry name" value="gag-asp_proteas"/>
    <property type="match status" value="1"/>
</dbReference>
<feature type="domain" description="Integrase catalytic" evidence="11">
    <location>
        <begin position="1018"/>
        <end position="1170"/>
    </location>
</feature>
<dbReference type="Pfam" id="PF00078">
    <property type="entry name" value="RVT_1"/>
    <property type="match status" value="1"/>
</dbReference>
<dbReference type="OrthoDB" id="6220944at2759"/>
<dbReference type="InterPro" id="IPR000477">
    <property type="entry name" value="RT_dom"/>
</dbReference>
<dbReference type="FunFam" id="3.10.20.370:FF:000001">
    <property type="entry name" value="Retrovirus-related Pol polyprotein from transposon 17.6-like protein"/>
    <property type="match status" value="1"/>
</dbReference>
<dbReference type="GO" id="GO:0003676">
    <property type="term" value="F:nucleic acid binding"/>
    <property type="evidence" value="ECO:0007669"/>
    <property type="project" value="InterPro"/>
</dbReference>
<dbReference type="Gene3D" id="3.10.10.10">
    <property type="entry name" value="HIV Type 1 Reverse Transcriptase, subunit A, domain 1"/>
    <property type="match status" value="1"/>
</dbReference>
<dbReference type="InterPro" id="IPR043128">
    <property type="entry name" value="Rev_trsase/Diguanyl_cyclase"/>
</dbReference>
<keyword evidence="6" id="KW-0378">Hydrolase</keyword>
<keyword evidence="4" id="KW-0540">Nuclease</keyword>
<dbReference type="SUPFAM" id="SSF56672">
    <property type="entry name" value="DNA/RNA polymerases"/>
    <property type="match status" value="1"/>
</dbReference>
<comment type="caution">
    <text evidence="12">The sequence shown here is derived from an EMBL/GenBank/DDBJ whole genome shotgun (WGS) entry which is preliminary data.</text>
</comment>
<dbReference type="FunFam" id="3.30.420.10:FF:000063">
    <property type="entry name" value="Retrovirus-related Pol polyprotein from transposon 297-like Protein"/>
    <property type="match status" value="1"/>
</dbReference>
<evidence type="ECO:0000256" key="7">
    <source>
        <dbReference type="ARBA" id="ARBA00022918"/>
    </source>
</evidence>
<dbReference type="STRING" id="282301.A0A267EVG4"/>
<accession>A0A267EVG4</accession>
<evidence type="ECO:0000256" key="8">
    <source>
        <dbReference type="SAM" id="MobiDB-lite"/>
    </source>
</evidence>
<keyword evidence="7" id="KW-0695">RNA-directed DNA polymerase</keyword>
<feature type="compositionally biased region" description="Basic and acidic residues" evidence="8">
    <location>
        <begin position="257"/>
        <end position="269"/>
    </location>
</feature>
<proteinExistence type="predicted"/>
<dbReference type="Gene3D" id="1.10.340.70">
    <property type="match status" value="1"/>
</dbReference>
<dbReference type="PROSITE" id="PS50878">
    <property type="entry name" value="RT_POL"/>
    <property type="match status" value="1"/>
</dbReference>